<dbReference type="PANTHER" id="PTHR46835:SF4">
    <property type="entry name" value="B-ZIP PROTEIN"/>
    <property type="match status" value="1"/>
</dbReference>
<dbReference type="InterPro" id="IPR004827">
    <property type="entry name" value="bZIP"/>
</dbReference>
<dbReference type="PANTHER" id="PTHR46835">
    <property type="entry name" value="BASIC-LEUCINE ZIPPER (BZIP) TRANSCRIPTION FACTOR FAMILY PROTEIN-RELATED"/>
    <property type="match status" value="1"/>
</dbReference>
<dbReference type="AlphaFoldDB" id="A0AAV8PDW9"/>
<evidence type="ECO:0000313" key="5">
    <source>
        <dbReference type="EMBL" id="KAJ8478516.1"/>
    </source>
</evidence>
<organism evidence="5 6">
    <name type="scientific">Ensete ventricosum</name>
    <name type="common">Abyssinian banana</name>
    <name type="synonym">Musa ensete</name>
    <dbReference type="NCBI Taxonomy" id="4639"/>
    <lineage>
        <taxon>Eukaryota</taxon>
        <taxon>Viridiplantae</taxon>
        <taxon>Streptophyta</taxon>
        <taxon>Embryophyta</taxon>
        <taxon>Tracheophyta</taxon>
        <taxon>Spermatophyta</taxon>
        <taxon>Magnoliopsida</taxon>
        <taxon>Liliopsida</taxon>
        <taxon>Zingiberales</taxon>
        <taxon>Musaceae</taxon>
        <taxon>Ensete</taxon>
    </lineage>
</organism>
<keyword evidence="1" id="KW-0805">Transcription regulation</keyword>
<feature type="domain" description="BZIP" evidence="4">
    <location>
        <begin position="205"/>
        <end position="271"/>
    </location>
</feature>
<evidence type="ECO:0000256" key="1">
    <source>
        <dbReference type="ARBA" id="ARBA00023015"/>
    </source>
</evidence>
<accession>A0AAV8PDW9</accession>
<dbReference type="Proteomes" id="UP001222027">
    <property type="component" value="Unassembled WGS sequence"/>
</dbReference>
<dbReference type="GO" id="GO:0003700">
    <property type="term" value="F:DNA-binding transcription factor activity"/>
    <property type="evidence" value="ECO:0007669"/>
    <property type="project" value="InterPro"/>
</dbReference>
<protein>
    <recommendedName>
        <fullName evidence="4">BZIP domain-containing protein</fullName>
    </recommendedName>
</protein>
<evidence type="ECO:0000313" key="6">
    <source>
        <dbReference type="Proteomes" id="UP001222027"/>
    </source>
</evidence>
<dbReference type="EMBL" id="JAQQAF010000006">
    <property type="protein sequence ID" value="KAJ8478516.1"/>
    <property type="molecule type" value="Genomic_DNA"/>
</dbReference>
<evidence type="ECO:0000256" key="3">
    <source>
        <dbReference type="SAM" id="MobiDB-lite"/>
    </source>
</evidence>
<dbReference type="SUPFAM" id="SSF57959">
    <property type="entry name" value="Leucine zipper domain"/>
    <property type="match status" value="1"/>
</dbReference>
<gene>
    <name evidence="5" type="ORF">OPV22_022243</name>
</gene>
<dbReference type="SMART" id="SM00338">
    <property type="entry name" value="BRLZ"/>
    <property type="match status" value="1"/>
</dbReference>
<keyword evidence="6" id="KW-1185">Reference proteome</keyword>
<reference evidence="5 6" key="1">
    <citation type="submission" date="2022-12" db="EMBL/GenBank/DDBJ databases">
        <title>Chromosome-scale assembly of the Ensete ventricosum genome.</title>
        <authorList>
            <person name="Dussert Y."/>
            <person name="Stocks J."/>
            <person name="Wendawek A."/>
            <person name="Woldeyes F."/>
            <person name="Nichols R.A."/>
            <person name="Borrell J.S."/>
        </authorList>
    </citation>
    <scope>NUCLEOTIDE SEQUENCE [LARGE SCALE GENOMIC DNA]</scope>
    <source>
        <strain evidence="6">cv. Maze</strain>
        <tissue evidence="5">Seeds</tissue>
    </source>
</reference>
<proteinExistence type="predicted"/>
<dbReference type="InterPro" id="IPR046347">
    <property type="entry name" value="bZIP_sf"/>
</dbReference>
<name>A0AAV8PDW9_ENSVE</name>
<evidence type="ECO:0000256" key="2">
    <source>
        <dbReference type="ARBA" id="ARBA00023163"/>
    </source>
</evidence>
<evidence type="ECO:0000259" key="4">
    <source>
        <dbReference type="SMART" id="SM00338"/>
    </source>
</evidence>
<keyword evidence="2" id="KW-0804">Transcription</keyword>
<dbReference type="InterPro" id="IPR044797">
    <property type="entry name" value="At4g06598-like"/>
</dbReference>
<sequence>MPTKANQESPHKIKLKMNRKEAICMDDMGVICRASNSTPQTTQNDDNLHVQYPGFSSDVALLDEQPLLLDDLLTDLEISRGGVSLRRSASDPLAFLEGASSLHGLSPVKEEDALSDGDLLIESLESEGTSEVGSGFGFEAGNYVYGPNSPRQKSKLTDSESSMVTSLLENVPSNPLQYLTLEYPSTYVENEPNGKEVDCIPSSNLDSEKMSRRRSGQRSRVRKLQYIVELERAVDILQTLGTDLAARVASLFQYHFALSVENKNLRQQIASCWQEKIIKDGEHQSLKNEAERLKMMVRRHRTSESMASCFGKGTYAADPSTLNWPMLDLGKLKLGGSQVPSKPSPGTDKARVENS</sequence>
<comment type="caution">
    <text evidence="5">The sequence shown here is derived from an EMBL/GenBank/DDBJ whole genome shotgun (WGS) entry which is preliminary data.</text>
</comment>
<feature type="region of interest" description="Disordered" evidence="3">
    <location>
        <begin position="335"/>
        <end position="355"/>
    </location>
</feature>